<dbReference type="GO" id="GO:0003917">
    <property type="term" value="F:DNA topoisomerase type I (single strand cut, ATP-independent) activity"/>
    <property type="evidence" value="ECO:0007669"/>
    <property type="project" value="UniProtKB-UniRule"/>
</dbReference>
<comment type="function">
    <text evidence="8">Releases the supercoiling and torsional tension of DNA, which is introduced during the DNA replication and transcription, by transiently cleaving and rejoining one strand of the DNA duplex. Introduces a single-strand break via transesterification at a target site in duplex DNA. The scissile phosphodiester is attacked by the catalytic tyrosine of the enzyme, resulting in the formation of a DNA-(5'-phosphotyrosyl)-enzyme intermediate and the expulsion of a 3'-OH DNA strand. The free DNA strand then undergoes passage around the unbroken strand, thus removing DNA supercoils. Finally, in the religation step, the DNA 3'-OH attacks the covalent intermediate to expel the active-site tyrosine and restore the DNA phosphodiester backbone.</text>
</comment>
<organism evidence="12 13">
    <name type="scientific">Acidithiobacillus ferridurans</name>
    <dbReference type="NCBI Taxonomy" id="1232575"/>
    <lineage>
        <taxon>Bacteria</taxon>
        <taxon>Pseudomonadati</taxon>
        <taxon>Pseudomonadota</taxon>
        <taxon>Acidithiobacillia</taxon>
        <taxon>Acidithiobacillales</taxon>
        <taxon>Acidithiobacillaceae</taxon>
        <taxon>Acidithiobacillus</taxon>
    </lineage>
</organism>
<feature type="site" description="Interaction with DNA" evidence="8">
    <location>
        <position position="31"/>
    </location>
</feature>
<keyword evidence="7 8" id="KW-0413">Isomerase</keyword>
<keyword evidence="3" id="KW-0479">Metal-binding</keyword>
<dbReference type="GO" id="GO:0003677">
    <property type="term" value="F:DNA binding"/>
    <property type="evidence" value="ECO:0007669"/>
    <property type="project" value="UniProtKB-KW"/>
</dbReference>
<dbReference type="PROSITE" id="PS50880">
    <property type="entry name" value="TOPRIM"/>
    <property type="match status" value="1"/>
</dbReference>
<evidence type="ECO:0000259" key="10">
    <source>
        <dbReference type="PROSITE" id="PS50880"/>
    </source>
</evidence>
<dbReference type="PRINTS" id="PR00417">
    <property type="entry name" value="PRTPISMRASEI"/>
</dbReference>
<dbReference type="EMBL" id="AP018795">
    <property type="protein sequence ID" value="BBF63819.1"/>
    <property type="molecule type" value="Genomic_DNA"/>
</dbReference>
<dbReference type="Gene3D" id="3.40.50.140">
    <property type="match status" value="1"/>
</dbReference>
<reference evidence="12 13" key="1">
    <citation type="journal article" date="2018" name="Microbiol. Resour. Announc.">
        <title>Complete Genome Sequence of Acidithiobacillus ferridurans JCM 18981.</title>
        <authorList>
            <person name="Miyauchi T."/>
            <person name="Kouzuma A."/>
            <person name="Abe T."/>
            <person name="Watanabe K."/>
        </authorList>
    </citation>
    <scope>NUCLEOTIDE SEQUENCE [LARGE SCALE GENOMIC DNA]</scope>
    <source>
        <strain evidence="13">ATCC 33020 / DSM 29468 / JCM 18981 / 11Fe</strain>
    </source>
</reference>
<feature type="region of interest" description="Interaction with DNA" evidence="8">
    <location>
        <begin position="163"/>
        <end position="168"/>
    </location>
</feature>
<proteinExistence type="inferred from homology"/>
<evidence type="ECO:0000256" key="4">
    <source>
        <dbReference type="ARBA" id="ARBA00022842"/>
    </source>
</evidence>
<dbReference type="Gene3D" id="2.70.20.10">
    <property type="entry name" value="Topoisomerase I, domain 3"/>
    <property type="match status" value="1"/>
</dbReference>
<comment type="subunit">
    <text evidence="8">Monomer.</text>
</comment>
<comment type="similarity">
    <text evidence="2 8">Belongs to the type IA topoisomerase family.</text>
</comment>
<feature type="domain" description="Toprim" evidence="10">
    <location>
        <begin position="1"/>
        <end position="113"/>
    </location>
</feature>
<dbReference type="AlphaFoldDB" id="A0A2Z6IEU6"/>
<dbReference type="InterPro" id="IPR005733">
    <property type="entry name" value="TopoI_bac-type"/>
</dbReference>
<dbReference type="InterPro" id="IPR003602">
    <property type="entry name" value="Topo_IA_DNA-bd_dom"/>
</dbReference>
<dbReference type="RefSeq" id="WP_126604095.1">
    <property type="nucleotide sequence ID" value="NZ_AP018795.1"/>
</dbReference>
<dbReference type="HAMAP" id="MF_00952">
    <property type="entry name" value="Topoisom_1_prok"/>
    <property type="match status" value="1"/>
</dbReference>
<evidence type="ECO:0000256" key="7">
    <source>
        <dbReference type="ARBA" id="ARBA00023235"/>
    </source>
</evidence>
<evidence type="ECO:0000259" key="11">
    <source>
        <dbReference type="PROSITE" id="PS52039"/>
    </source>
</evidence>
<dbReference type="SMART" id="SM00436">
    <property type="entry name" value="TOP1Bc"/>
    <property type="match status" value="1"/>
</dbReference>
<dbReference type="CDD" id="cd00186">
    <property type="entry name" value="TOP1Ac"/>
    <property type="match status" value="1"/>
</dbReference>
<evidence type="ECO:0000256" key="5">
    <source>
        <dbReference type="ARBA" id="ARBA00023029"/>
    </source>
</evidence>
<feature type="site" description="Interaction with DNA" evidence="8">
    <location>
        <position position="139"/>
    </location>
</feature>
<protein>
    <recommendedName>
        <fullName evidence="8">DNA topoisomerase 1</fullName>
        <ecNumber evidence="8">5.6.2.1</ecNumber>
    </recommendedName>
    <alternativeName>
        <fullName evidence="8">DNA topoisomerase I</fullName>
    </alternativeName>
</protein>
<dbReference type="Pfam" id="PF01131">
    <property type="entry name" value="Topoisom_bac"/>
    <property type="match status" value="1"/>
</dbReference>
<dbReference type="Pfam" id="PF01751">
    <property type="entry name" value="Toprim"/>
    <property type="match status" value="1"/>
</dbReference>
<keyword evidence="6 8" id="KW-0238">DNA-binding</keyword>
<dbReference type="InterPro" id="IPR028612">
    <property type="entry name" value="Topoisom_1_IA"/>
</dbReference>
<evidence type="ECO:0000256" key="1">
    <source>
        <dbReference type="ARBA" id="ARBA00000213"/>
    </source>
</evidence>
<dbReference type="SMART" id="SM00437">
    <property type="entry name" value="TOP1Ac"/>
    <property type="match status" value="1"/>
</dbReference>
<dbReference type="InterPro" id="IPR013826">
    <property type="entry name" value="Topo_IA_cen_sub3"/>
</dbReference>
<feature type="region of interest" description="Disordered" evidence="9">
    <location>
        <begin position="607"/>
        <end position="638"/>
    </location>
</feature>
<dbReference type="KEGG" id="afj:AFERRID_00370"/>
<keyword evidence="4" id="KW-0460">Magnesium</keyword>
<keyword evidence="13" id="KW-1185">Reference proteome</keyword>
<dbReference type="Proteomes" id="UP000280188">
    <property type="component" value="Chromosome"/>
</dbReference>
<feature type="site" description="Interaction with DNA" evidence="8">
    <location>
        <position position="293"/>
    </location>
</feature>
<comment type="caution">
    <text evidence="8">Lacks conserved residue(s) required for the propagation of feature annotation.</text>
</comment>
<feature type="site" description="Interaction with DNA" evidence="8">
    <location>
        <position position="143"/>
    </location>
</feature>
<dbReference type="CDD" id="cd03363">
    <property type="entry name" value="TOPRIM_TopoIA_TopoI"/>
    <property type="match status" value="1"/>
</dbReference>
<comment type="catalytic activity">
    <reaction evidence="1 8">
        <text>ATP-independent breakage of single-stranded DNA, followed by passage and rejoining.</text>
        <dbReference type="EC" id="5.6.2.1"/>
    </reaction>
</comment>
<accession>A0A2Z6IEU6</accession>
<evidence type="ECO:0000256" key="8">
    <source>
        <dbReference type="HAMAP-Rule" id="MF_00952"/>
    </source>
</evidence>
<dbReference type="InterPro" id="IPR003601">
    <property type="entry name" value="Topo_IA_2"/>
</dbReference>
<dbReference type="Gene3D" id="1.10.460.10">
    <property type="entry name" value="Topoisomerase I, domain 2"/>
    <property type="match status" value="1"/>
</dbReference>
<dbReference type="EC" id="5.6.2.1" evidence="8"/>
<dbReference type="InterPro" id="IPR034149">
    <property type="entry name" value="TOPRIM_TopoI"/>
</dbReference>
<dbReference type="GO" id="GO:0006265">
    <property type="term" value="P:DNA topological change"/>
    <property type="evidence" value="ECO:0007669"/>
    <property type="project" value="UniProtKB-UniRule"/>
</dbReference>
<dbReference type="PROSITE" id="PS52039">
    <property type="entry name" value="TOPO_IA_2"/>
    <property type="match status" value="1"/>
</dbReference>
<dbReference type="InterPro" id="IPR013825">
    <property type="entry name" value="Topo_IA_cen_sub2"/>
</dbReference>
<evidence type="ECO:0000313" key="13">
    <source>
        <dbReference type="Proteomes" id="UP000280188"/>
    </source>
</evidence>
<dbReference type="NCBIfam" id="TIGR01051">
    <property type="entry name" value="topA_bact"/>
    <property type="match status" value="1"/>
</dbReference>
<evidence type="ECO:0000256" key="6">
    <source>
        <dbReference type="ARBA" id="ARBA00023125"/>
    </source>
</evidence>
<dbReference type="PANTHER" id="PTHR42785">
    <property type="entry name" value="DNA TOPOISOMERASE, TYPE IA, CORE"/>
    <property type="match status" value="1"/>
</dbReference>
<feature type="active site" description="O-(5'-phospho-DNA)-tyrosine intermediate" evidence="8">
    <location>
        <position position="291"/>
    </location>
</feature>
<dbReference type="InterPro" id="IPR006171">
    <property type="entry name" value="TOPRIM_dom"/>
</dbReference>
<evidence type="ECO:0000256" key="9">
    <source>
        <dbReference type="SAM" id="MobiDB-lite"/>
    </source>
</evidence>
<dbReference type="PANTHER" id="PTHR42785:SF1">
    <property type="entry name" value="DNA TOPOISOMERASE"/>
    <property type="match status" value="1"/>
</dbReference>
<feature type="site" description="Interaction with DNA" evidence="8">
    <location>
        <position position="140"/>
    </location>
</feature>
<dbReference type="InterPro" id="IPR013497">
    <property type="entry name" value="Topo_IA_cen"/>
</dbReference>
<evidence type="ECO:0000256" key="3">
    <source>
        <dbReference type="ARBA" id="ARBA00022723"/>
    </source>
</evidence>
<name>A0A2Z6IEU6_ACIFI</name>
<dbReference type="GO" id="GO:0046872">
    <property type="term" value="F:metal ion binding"/>
    <property type="evidence" value="ECO:0007669"/>
    <property type="project" value="UniProtKB-KW"/>
</dbReference>
<evidence type="ECO:0000256" key="2">
    <source>
        <dbReference type="ARBA" id="ARBA00009446"/>
    </source>
</evidence>
<dbReference type="Gene3D" id="1.10.290.10">
    <property type="entry name" value="Topoisomerase I, domain 4"/>
    <property type="match status" value="1"/>
</dbReference>
<keyword evidence="5 8" id="KW-0799">Topoisomerase</keyword>
<evidence type="ECO:0000313" key="12">
    <source>
        <dbReference type="EMBL" id="BBF63819.1"/>
    </source>
</evidence>
<dbReference type="SUPFAM" id="SSF56712">
    <property type="entry name" value="Prokaryotic type I DNA topoisomerase"/>
    <property type="match status" value="1"/>
</dbReference>
<dbReference type="SMART" id="SM00493">
    <property type="entry name" value="TOPRIM"/>
    <property type="match status" value="1"/>
</dbReference>
<dbReference type="InterPro" id="IPR013824">
    <property type="entry name" value="Topo_IA_cen_sub1"/>
</dbReference>
<feature type="site" description="Interaction with DNA" evidence="8">
    <location>
        <position position="491"/>
    </location>
</feature>
<sequence>MNLLIVESPTKAKHIQHFLGSDWQVKASLGHVRDLEKSGDKSHVRPPDFKMNYAVNDAKHKDIVAGLKSAARNASAVYLATDPDREGEAISWHLCQVLGIKSAEARRVTYQEVTESAVKKAIANPRALNMKLVAAQEVRRGLDRMVGWEVSGPLSNLIHTKASAGRVQTPALRLIVERERAIQAFKPRSYFQVIAHLPGSTPGTTWRALWQDGTKEGKYFQDKALAAALAAAIPSLPLTVTQADSKPTRKAPAPPFTTSTLQMDGSRALKCGAEDVMKAAQSLFEDGHITYHRTDSPNLSEEGETLLRNALQSAGLPIIGQPRRWKAKGDAQEAHEAIRPTFDKVPPSAEVAGEDAIQQALYALIRKRAMASQMPDAVYQQTSCTLNGGTFQNRPAIFRAVGSILTDPGWRTLYMETEEGEEEGGAEKEAANPVPVLQVGVRAQAERGEVLNKSTKAPPRFTEATLIKALEDHGVGRPSTYASIIKVLYSREYMQRKGKASALYPTATGESVIDALVGRFAFADLDWTREMEDGLDQITNGVGNARGLLQQAWDAIQQGLAGMPAGAVAETEQCPVDDCGGQVKRLESTKKPGSFFWACSNRDKHGLLQDDEGHPGLPFADRPQAESQGTGPQCPKCKQATGQFTTSTSKIYFRCQKCSGAWWPDKENAQALGTKWKKQ</sequence>
<dbReference type="InterPro" id="IPR023405">
    <property type="entry name" value="Topo_IA_core_domain"/>
</dbReference>
<gene>
    <name evidence="8" type="primary">topA</name>
    <name evidence="12" type="ORF">AFERRID_00370</name>
</gene>
<dbReference type="InterPro" id="IPR000380">
    <property type="entry name" value="Topo_IA"/>
</dbReference>
<feature type="domain" description="Topo IA-type catalytic" evidence="11">
    <location>
        <begin position="129"/>
        <end position="561"/>
    </location>
</feature>